<dbReference type="Pfam" id="PF05987">
    <property type="entry name" value="DUF898"/>
    <property type="match status" value="1"/>
</dbReference>
<evidence type="ECO:0000313" key="2">
    <source>
        <dbReference type="EMBL" id="WGW05183.1"/>
    </source>
</evidence>
<dbReference type="Proteomes" id="UP001241605">
    <property type="component" value="Chromosome"/>
</dbReference>
<name>A0ABY8QME8_9RHOB</name>
<feature type="transmembrane region" description="Helical" evidence="1">
    <location>
        <begin position="287"/>
        <end position="312"/>
    </location>
</feature>
<reference evidence="2 3" key="1">
    <citation type="submission" date="2023-05" db="EMBL/GenBank/DDBJ databases">
        <title>YMD87, complete Genome.</title>
        <authorList>
            <person name="Zhang J."/>
            <person name="Xu X."/>
        </authorList>
    </citation>
    <scope>NUCLEOTIDE SEQUENCE [LARGE SCALE GENOMIC DNA]</scope>
    <source>
        <strain evidence="2 3">YMD87</strain>
    </source>
</reference>
<sequence length="394" mass="42641">MHSNPDDFAIHYTGERGPLFNLALKTGFLTLATLGIYRFWQKTRLRKYIWSSTNAGGDTFEYTGTGMEKFLGFLLAVLFLAVYVGLIQMVLFFFGLTLMTPAVTMEQAIGQLIALYVTIFAVVPFLLFAVYRARRYKMARTRWRGIRFGMEKGAWGFVWRAIGHGLLTLVTLGALLPRQVFFLEKYMTDRSWYGDARFVQEGKWTDLYGAMKHVGIGIGLMVLGGVLGAAQVPGVAAIAGGVGYVWLIIGLVYFGVRSFGYLTSHKRLGADIRFVSAPRTGTVLKTYILGSLLVGLALAAVIAVLAGLVFLVTEASGGTPGIGTIAIGAIGYVVALIAVQALALVFIVQPILAHYIGTITVTNPDALNAIRQREAETGLDAEGFADALDIGGAI</sequence>
<dbReference type="InterPro" id="IPR010295">
    <property type="entry name" value="DUF898"/>
</dbReference>
<feature type="transmembrane region" description="Helical" evidence="1">
    <location>
        <begin position="108"/>
        <end position="133"/>
    </location>
</feature>
<evidence type="ECO:0000313" key="3">
    <source>
        <dbReference type="Proteomes" id="UP001241605"/>
    </source>
</evidence>
<feature type="transmembrane region" description="Helical" evidence="1">
    <location>
        <begin position="207"/>
        <end position="228"/>
    </location>
</feature>
<protein>
    <submittedName>
        <fullName evidence="2">DUF898 family protein</fullName>
    </submittedName>
</protein>
<keyword evidence="1" id="KW-0472">Membrane</keyword>
<dbReference type="EMBL" id="CP124616">
    <property type="protein sequence ID" value="WGW05183.1"/>
    <property type="molecule type" value="Genomic_DNA"/>
</dbReference>
<feature type="transmembrane region" description="Helical" evidence="1">
    <location>
        <begin position="235"/>
        <end position="256"/>
    </location>
</feature>
<feature type="transmembrane region" description="Helical" evidence="1">
    <location>
        <begin position="20"/>
        <end position="40"/>
    </location>
</feature>
<keyword evidence="1" id="KW-0812">Transmembrane</keyword>
<proteinExistence type="predicted"/>
<organism evidence="2 3">
    <name type="scientific">Tropicibacter oceani</name>
    <dbReference type="NCBI Taxonomy" id="3058420"/>
    <lineage>
        <taxon>Bacteria</taxon>
        <taxon>Pseudomonadati</taxon>
        <taxon>Pseudomonadota</taxon>
        <taxon>Alphaproteobacteria</taxon>
        <taxon>Rhodobacterales</taxon>
        <taxon>Roseobacteraceae</taxon>
        <taxon>Tropicibacter</taxon>
    </lineage>
</organism>
<feature type="transmembrane region" description="Helical" evidence="1">
    <location>
        <begin position="324"/>
        <end position="348"/>
    </location>
</feature>
<accession>A0ABY8QME8</accession>
<keyword evidence="3" id="KW-1185">Reference proteome</keyword>
<evidence type="ECO:0000256" key="1">
    <source>
        <dbReference type="SAM" id="Phobius"/>
    </source>
</evidence>
<keyword evidence="1" id="KW-1133">Transmembrane helix</keyword>
<dbReference type="RefSeq" id="WP_282301816.1">
    <property type="nucleotide sequence ID" value="NZ_CP124616.1"/>
</dbReference>
<feature type="transmembrane region" description="Helical" evidence="1">
    <location>
        <begin position="70"/>
        <end position="96"/>
    </location>
</feature>
<gene>
    <name evidence="2" type="ORF">QF118_06470</name>
</gene>